<comment type="pathway">
    <text evidence="1">Nucleotide-sugar biosynthesis; UDP-alpha-D-glucuronate biosynthesis; UDP-alpha-D-glucuronate from UDP-alpha-D-glucose: step 1/1.</text>
</comment>
<dbReference type="GO" id="GO:0000271">
    <property type="term" value="P:polysaccharide biosynthetic process"/>
    <property type="evidence" value="ECO:0007669"/>
    <property type="project" value="InterPro"/>
</dbReference>
<keyword evidence="13" id="KW-1185">Reference proteome</keyword>
<evidence type="ECO:0000256" key="1">
    <source>
        <dbReference type="ARBA" id="ARBA00004701"/>
    </source>
</evidence>
<dbReference type="SUPFAM" id="SSF48179">
    <property type="entry name" value="6-phosphogluconate dehydrogenase C-terminal domain-like"/>
    <property type="match status" value="1"/>
</dbReference>
<feature type="binding site" evidence="9">
    <location>
        <position position="253"/>
    </location>
    <ligand>
        <name>substrate</name>
    </ligand>
</feature>
<dbReference type="PANTHER" id="PTHR43750:SF3">
    <property type="entry name" value="UDP-GLUCOSE 6-DEHYDROGENASE TUAD"/>
    <property type="match status" value="1"/>
</dbReference>
<dbReference type="Pfam" id="PF03720">
    <property type="entry name" value="UDPG_MGDP_dh_C"/>
    <property type="match status" value="1"/>
</dbReference>
<feature type="domain" description="UDP-glucose/GDP-mannose dehydrogenase C-terminal" evidence="11">
    <location>
        <begin position="310"/>
        <end position="413"/>
    </location>
</feature>
<evidence type="ECO:0000256" key="7">
    <source>
        <dbReference type="PIRNR" id="PIRNR000124"/>
    </source>
</evidence>
<dbReference type="PANTHER" id="PTHR43750">
    <property type="entry name" value="UDP-GLUCOSE 6-DEHYDROGENASE TUAD"/>
    <property type="match status" value="1"/>
</dbReference>
<dbReference type="AlphaFoldDB" id="A0A918M5R0"/>
<dbReference type="InterPro" id="IPR008927">
    <property type="entry name" value="6-PGluconate_DH-like_C_sf"/>
</dbReference>
<dbReference type="GO" id="GO:0003979">
    <property type="term" value="F:UDP-glucose 6-dehydrogenase activity"/>
    <property type="evidence" value="ECO:0007669"/>
    <property type="project" value="UniProtKB-EC"/>
</dbReference>
<keyword evidence="4 7" id="KW-0560">Oxidoreductase</keyword>
<dbReference type="SUPFAM" id="SSF51735">
    <property type="entry name" value="NAD(P)-binding Rossmann-fold domains"/>
    <property type="match status" value="1"/>
</dbReference>
<reference evidence="12" key="2">
    <citation type="submission" date="2020-09" db="EMBL/GenBank/DDBJ databases">
        <authorList>
            <person name="Sun Q."/>
            <person name="Ohkuma M."/>
        </authorList>
    </citation>
    <scope>NUCLEOTIDE SEQUENCE</scope>
    <source>
        <strain evidence="12">JCM 4391</strain>
    </source>
</reference>
<feature type="binding site" evidence="10">
    <location>
        <position position="35"/>
    </location>
    <ligand>
        <name>NAD(+)</name>
        <dbReference type="ChEBI" id="CHEBI:57540"/>
    </ligand>
</feature>
<dbReference type="InterPro" id="IPR014027">
    <property type="entry name" value="UDP-Glc/GDP-Man_DH_C"/>
</dbReference>
<dbReference type="EC" id="1.1.1.22" evidence="3 7"/>
<evidence type="ECO:0000256" key="9">
    <source>
        <dbReference type="PIRSR" id="PIRSR500134-2"/>
    </source>
</evidence>
<evidence type="ECO:0000256" key="4">
    <source>
        <dbReference type="ARBA" id="ARBA00023002"/>
    </source>
</evidence>
<dbReference type="Pfam" id="PF00984">
    <property type="entry name" value="UDPG_MGDP_dh"/>
    <property type="match status" value="1"/>
</dbReference>
<dbReference type="GO" id="GO:0051287">
    <property type="term" value="F:NAD binding"/>
    <property type="evidence" value="ECO:0007669"/>
    <property type="project" value="InterPro"/>
</dbReference>
<evidence type="ECO:0000313" key="13">
    <source>
        <dbReference type="Proteomes" id="UP000636661"/>
    </source>
</evidence>
<proteinExistence type="inferred from homology"/>
<dbReference type="Gene3D" id="3.40.50.720">
    <property type="entry name" value="NAD(P)-binding Rossmann-like Domain"/>
    <property type="match status" value="2"/>
</dbReference>
<evidence type="ECO:0000256" key="2">
    <source>
        <dbReference type="ARBA" id="ARBA00006601"/>
    </source>
</evidence>
<dbReference type="InterPro" id="IPR028357">
    <property type="entry name" value="UDPglc_DH_bac"/>
</dbReference>
<dbReference type="PIRSF" id="PIRSF000124">
    <property type="entry name" value="UDPglc_GDPman_dh"/>
    <property type="match status" value="1"/>
</dbReference>
<feature type="binding site" evidence="10">
    <location>
        <position position="259"/>
    </location>
    <ligand>
        <name>NAD(+)</name>
        <dbReference type="ChEBI" id="CHEBI:57540"/>
    </ligand>
</feature>
<dbReference type="InterPro" id="IPR017476">
    <property type="entry name" value="UDP-Glc/GDP-Man"/>
</dbReference>
<evidence type="ECO:0000259" key="11">
    <source>
        <dbReference type="SMART" id="SM00984"/>
    </source>
</evidence>
<name>A0A918M5R0_9ACTN</name>
<dbReference type="InterPro" id="IPR036291">
    <property type="entry name" value="NAD(P)-bd_dom_sf"/>
</dbReference>
<sequence length="447" mass="47475">MRVAIVGQGYVGVTGAVVLARQGHHVTGIEREPARLAALEAGRAPVSEPGLQEELTLARETGRLAFAADLAHTHLRQPFDVVLITVGTPPGEAGAADLSQVVAALTEVAALLPPPTVVLKSTVPPGSSARLLQAHPQLRDRYAYNPEFLNQGSALDDWTSPSRTVVGLWSPGALPVLRRLYGELTCPWVVTTPDTAEMIKYAGNTFLAMKISFANEVARLCAAPDLDIDKVMQGVGLDPRIGHAFLQPGLGFGDSCLPKDTAALAHWAAGRGVETPLLDATIAVNRAQPGLVRDVLREELGEQLADCEIAVLGARYEPWSDDMRAAPSRVLVPRLVAEARGVRVWDPAVEPERLRRLFPGARPCADLSAAVQGARAAVVLTEWPETIEADWSLLAARMAPPAVVVDGKNCLLPERLAGLPLTYRGVGNRLPDRADAPAGAPRPAPSA</sequence>
<feature type="binding site" evidence="10">
    <location>
        <position position="122"/>
    </location>
    <ligand>
        <name>NAD(+)</name>
        <dbReference type="ChEBI" id="CHEBI:57540"/>
    </ligand>
</feature>
<evidence type="ECO:0000256" key="8">
    <source>
        <dbReference type="PIRSR" id="PIRSR500134-1"/>
    </source>
</evidence>
<feature type="binding site" evidence="10">
    <location>
        <position position="88"/>
    </location>
    <ligand>
        <name>NAD(+)</name>
        <dbReference type="ChEBI" id="CHEBI:57540"/>
    </ligand>
</feature>
<keyword evidence="5 7" id="KW-0520">NAD</keyword>
<dbReference type="SUPFAM" id="SSF52413">
    <property type="entry name" value="UDP-glucose/GDP-mannose dehydrogenase C-terminal domain"/>
    <property type="match status" value="1"/>
</dbReference>
<evidence type="ECO:0000256" key="6">
    <source>
        <dbReference type="ARBA" id="ARBA00047473"/>
    </source>
</evidence>
<feature type="binding site" evidence="10">
    <location>
        <position position="324"/>
    </location>
    <ligand>
        <name>NAD(+)</name>
        <dbReference type="ChEBI" id="CHEBI:57540"/>
    </ligand>
</feature>
<dbReference type="SMART" id="SM00984">
    <property type="entry name" value="UDPG_MGDP_dh_C"/>
    <property type="match status" value="1"/>
</dbReference>
<dbReference type="InterPro" id="IPR036220">
    <property type="entry name" value="UDP-Glc/GDP-Man_DH_C_sf"/>
</dbReference>
<dbReference type="InterPro" id="IPR014026">
    <property type="entry name" value="UDP-Glc/GDP-Man_DH_dimer"/>
</dbReference>
<protein>
    <recommendedName>
        <fullName evidence="3 7">UDP-glucose 6-dehydrogenase</fullName>
        <ecNumber evidence="3 7">1.1.1.22</ecNumber>
    </recommendedName>
</protein>
<feature type="binding site" evidence="9">
    <location>
        <position position="200"/>
    </location>
    <ligand>
        <name>substrate</name>
    </ligand>
</feature>
<comment type="caution">
    <text evidence="12">The sequence shown here is derived from an EMBL/GenBank/DDBJ whole genome shotgun (WGS) entry which is preliminary data.</text>
</comment>
<dbReference type="Pfam" id="PF03721">
    <property type="entry name" value="UDPG_MGDP_dh_N"/>
    <property type="match status" value="1"/>
</dbReference>
<reference evidence="12" key="1">
    <citation type="journal article" date="2014" name="Int. J. Syst. Evol. Microbiol.">
        <title>Complete genome sequence of Corynebacterium casei LMG S-19264T (=DSM 44701T), isolated from a smear-ripened cheese.</title>
        <authorList>
            <consortium name="US DOE Joint Genome Institute (JGI-PGF)"/>
            <person name="Walter F."/>
            <person name="Albersmeier A."/>
            <person name="Kalinowski J."/>
            <person name="Ruckert C."/>
        </authorList>
    </citation>
    <scope>NUCLEOTIDE SEQUENCE</scope>
    <source>
        <strain evidence="12">JCM 4391</strain>
    </source>
</reference>
<dbReference type="Gene3D" id="1.20.5.100">
    <property type="entry name" value="Cytochrome c1, transmembrane anchor, C-terminal"/>
    <property type="match status" value="1"/>
</dbReference>
<comment type="catalytic activity">
    <reaction evidence="6 7">
        <text>UDP-alpha-D-glucose + 2 NAD(+) + H2O = UDP-alpha-D-glucuronate + 2 NADH + 3 H(+)</text>
        <dbReference type="Rhea" id="RHEA:23596"/>
        <dbReference type="ChEBI" id="CHEBI:15377"/>
        <dbReference type="ChEBI" id="CHEBI:15378"/>
        <dbReference type="ChEBI" id="CHEBI:57540"/>
        <dbReference type="ChEBI" id="CHEBI:57945"/>
        <dbReference type="ChEBI" id="CHEBI:58052"/>
        <dbReference type="ChEBI" id="CHEBI:58885"/>
        <dbReference type="EC" id="1.1.1.22"/>
    </reaction>
</comment>
<organism evidence="12 13">
    <name type="scientific">Streptomyces lavendofoliae</name>
    <dbReference type="NCBI Taxonomy" id="67314"/>
    <lineage>
        <taxon>Bacteria</taxon>
        <taxon>Bacillati</taxon>
        <taxon>Actinomycetota</taxon>
        <taxon>Actinomycetes</taxon>
        <taxon>Kitasatosporales</taxon>
        <taxon>Streptomycetaceae</taxon>
        <taxon>Streptomyces</taxon>
    </lineage>
</organism>
<dbReference type="Proteomes" id="UP000636661">
    <property type="component" value="Unassembled WGS sequence"/>
</dbReference>
<dbReference type="NCBIfam" id="TIGR03026">
    <property type="entry name" value="NDP-sugDHase"/>
    <property type="match status" value="1"/>
</dbReference>
<dbReference type="InterPro" id="IPR001732">
    <property type="entry name" value="UDP-Glc/GDP-Man_DH_N"/>
</dbReference>
<evidence type="ECO:0000256" key="10">
    <source>
        <dbReference type="PIRSR" id="PIRSR500134-3"/>
    </source>
</evidence>
<evidence type="ECO:0000256" key="3">
    <source>
        <dbReference type="ARBA" id="ARBA00012954"/>
    </source>
</evidence>
<feature type="active site" description="Nucleophile" evidence="8">
    <location>
        <position position="256"/>
    </location>
</feature>
<gene>
    <name evidence="12" type="ORF">GCM10010274_39850</name>
</gene>
<comment type="similarity">
    <text evidence="2 7">Belongs to the UDP-glucose/GDP-mannose dehydrogenase family.</text>
</comment>
<dbReference type="PIRSF" id="PIRSF500134">
    <property type="entry name" value="UDPglc_DH_bac"/>
    <property type="match status" value="1"/>
</dbReference>
<dbReference type="EMBL" id="BMTP01000010">
    <property type="protein sequence ID" value="GGU47488.1"/>
    <property type="molecule type" value="Genomic_DNA"/>
</dbReference>
<dbReference type="PRINTS" id="PR00411">
    <property type="entry name" value="PNDRDTASEI"/>
</dbReference>
<evidence type="ECO:0000256" key="5">
    <source>
        <dbReference type="ARBA" id="ARBA00023027"/>
    </source>
</evidence>
<evidence type="ECO:0000313" key="12">
    <source>
        <dbReference type="EMBL" id="GGU47488.1"/>
    </source>
</evidence>
<accession>A0A918M5R0</accession>
<feature type="binding site" evidence="9">
    <location>
        <begin position="245"/>
        <end position="249"/>
    </location>
    <ligand>
        <name>substrate</name>
    </ligand>
</feature>
<dbReference type="RefSeq" id="WP_189552233.1">
    <property type="nucleotide sequence ID" value="NZ_BMTP01000010.1"/>
</dbReference>